<dbReference type="SUPFAM" id="SSF51445">
    <property type="entry name" value="(Trans)glycosidases"/>
    <property type="match status" value="1"/>
</dbReference>
<dbReference type="InterPro" id="IPR013780">
    <property type="entry name" value="Glyco_hydro_b"/>
</dbReference>
<evidence type="ECO:0000313" key="3">
    <source>
        <dbReference type="EMBL" id="GAA1692586.1"/>
    </source>
</evidence>
<evidence type="ECO:0000256" key="1">
    <source>
        <dbReference type="SAM" id="SignalP"/>
    </source>
</evidence>
<dbReference type="EMBL" id="BAAANF010000016">
    <property type="protein sequence ID" value="GAA1692586.1"/>
    <property type="molecule type" value="Genomic_DNA"/>
</dbReference>
<dbReference type="Gene3D" id="3.20.20.80">
    <property type="entry name" value="Glycosidases"/>
    <property type="match status" value="1"/>
</dbReference>
<dbReference type="SMART" id="SM00642">
    <property type="entry name" value="Aamy"/>
    <property type="match status" value="1"/>
</dbReference>
<dbReference type="CDD" id="cd11339">
    <property type="entry name" value="AmyAc_bac_CMD_like_2"/>
    <property type="match status" value="1"/>
</dbReference>
<dbReference type="PANTHER" id="PTHR10357">
    <property type="entry name" value="ALPHA-AMYLASE FAMILY MEMBER"/>
    <property type="match status" value="1"/>
</dbReference>
<dbReference type="Proteomes" id="UP001500280">
    <property type="component" value="Unassembled WGS sequence"/>
</dbReference>
<keyword evidence="4" id="KW-1185">Reference proteome</keyword>
<dbReference type="RefSeq" id="WP_344154538.1">
    <property type="nucleotide sequence ID" value="NZ_BAAANF010000016.1"/>
</dbReference>
<dbReference type="Pfam" id="PF00128">
    <property type="entry name" value="Alpha-amylase"/>
    <property type="match status" value="1"/>
</dbReference>
<feature type="chain" id="PRO_5045627560" description="Glycosyl hydrolase family 13 catalytic domain-containing protein" evidence="1">
    <location>
        <begin position="26"/>
        <end position="687"/>
    </location>
</feature>
<reference evidence="4" key="1">
    <citation type="journal article" date="2019" name="Int. J. Syst. Evol. Microbiol.">
        <title>The Global Catalogue of Microorganisms (GCM) 10K type strain sequencing project: providing services to taxonomists for standard genome sequencing and annotation.</title>
        <authorList>
            <consortium name="The Broad Institute Genomics Platform"/>
            <consortium name="The Broad Institute Genome Sequencing Center for Infectious Disease"/>
            <person name="Wu L."/>
            <person name="Ma J."/>
        </authorList>
    </citation>
    <scope>NUCLEOTIDE SEQUENCE [LARGE SCALE GENOMIC DNA]</scope>
    <source>
        <strain evidence="4">JCM 14307</strain>
    </source>
</reference>
<dbReference type="InterPro" id="IPR006048">
    <property type="entry name" value="A-amylase/branching_C"/>
</dbReference>
<evidence type="ECO:0000313" key="4">
    <source>
        <dbReference type="Proteomes" id="UP001500280"/>
    </source>
</evidence>
<dbReference type="Gene3D" id="2.60.40.1180">
    <property type="entry name" value="Golgi alpha-mannosidase II"/>
    <property type="match status" value="1"/>
</dbReference>
<dbReference type="Pfam" id="PF02806">
    <property type="entry name" value="Alpha-amylase_C"/>
    <property type="match status" value="1"/>
</dbReference>
<dbReference type="InterPro" id="IPR017853">
    <property type="entry name" value="GH"/>
</dbReference>
<gene>
    <name evidence="3" type="ORF">GCM10009745_42530</name>
</gene>
<feature type="signal peptide" evidence="1">
    <location>
        <begin position="1"/>
        <end position="25"/>
    </location>
</feature>
<dbReference type="InterPro" id="IPR006047">
    <property type="entry name" value="GH13_cat_dom"/>
</dbReference>
<comment type="caution">
    <text evidence="3">The sequence shown here is derived from an EMBL/GenBank/DDBJ whole genome shotgun (WGS) entry which is preliminary data.</text>
</comment>
<protein>
    <recommendedName>
        <fullName evidence="2">Glycosyl hydrolase family 13 catalytic domain-containing protein</fullName>
    </recommendedName>
</protein>
<feature type="domain" description="Glycosyl hydrolase family 13 catalytic" evidence="2">
    <location>
        <begin position="48"/>
        <end position="506"/>
    </location>
</feature>
<keyword evidence="1" id="KW-0732">Signal</keyword>
<accession>A0ABP4TRK7</accession>
<dbReference type="PANTHER" id="PTHR10357:SF209">
    <property type="entry name" value="PERIPLASMIC ALPHA-AMYLASE"/>
    <property type="match status" value="1"/>
</dbReference>
<sequence>MKKTATAFAAAVALALLSAVQPAQAGTPDAGLARDSVRTGLSGVPFYMVMIDRFANGDPGNDRGGVPGDRLVNGFDPTDKQFFHGGDLNGLTGKVDYLAGLGVKAVWVNPPFRNRWVVDFGAAGAFAAYHGYAITDFTSFDPHFGTAAEMREFVDKAHTRGIRVFFDITAGYTADEITFDGAHPYKTLAETPYRDANGKPFDIKAVAGRPDFPKLSAETSFPYKPIVNHPTLKKPDWLNDPTLYHNRGEAAVFEGEQLEYGDFFGLDDLMTEHPRVVAGMEQIYSSWIDTMNIDGYRVDTTKHVNDEFWQAFAPAIQRHAVAQGKKDFFVFGEVYSGDPLLTSHYTTDAKMPAVLDFPFQGAARSFLAGKGAADLGRVADADDLYTDADSNAYSLTTFVGNHDMGRLSTMLKQDRPGMTEQEWLARVKLGNELLYLWRGNPVVYYGDEQGFAGVAGDAEARQDMFPSKVPDFVDQDQVGTDRTPGDGNFDPNHPLYKQLADLAHFTAADPVWKRGNQVLRLGDGDVVAFSRIDRESGREYVVAANASTVAETVAVPVGAAGRYDRIRPSVDQAFSSAVGDRKLQLTIPPLSTVVYRSSKPLPPAPTGPRPTLALGNNTTDGRTALIASVPDQPYAQATFAARVNGRWQILGTDDAAPYRVYAKTKATQYRVVVKDRQGRIGSADLRP</sequence>
<organism evidence="3 4">
    <name type="scientific">Kribbella yunnanensis</name>
    <dbReference type="NCBI Taxonomy" id="190194"/>
    <lineage>
        <taxon>Bacteria</taxon>
        <taxon>Bacillati</taxon>
        <taxon>Actinomycetota</taxon>
        <taxon>Actinomycetes</taxon>
        <taxon>Propionibacteriales</taxon>
        <taxon>Kribbellaceae</taxon>
        <taxon>Kribbella</taxon>
    </lineage>
</organism>
<proteinExistence type="predicted"/>
<name>A0ABP4TRK7_9ACTN</name>
<evidence type="ECO:0000259" key="2">
    <source>
        <dbReference type="SMART" id="SM00642"/>
    </source>
</evidence>